<dbReference type="InterPro" id="IPR027417">
    <property type="entry name" value="P-loop_NTPase"/>
</dbReference>
<evidence type="ECO:0000313" key="10">
    <source>
        <dbReference type="EMBL" id="KAJ3592890.1"/>
    </source>
</evidence>
<keyword evidence="2" id="KW-0479">Metal-binding</keyword>
<evidence type="ECO:0000259" key="9">
    <source>
        <dbReference type="PROSITE" id="PS50067"/>
    </source>
</evidence>
<evidence type="ECO:0000256" key="2">
    <source>
        <dbReference type="ARBA" id="ARBA00022723"/>
    </source>
</evidence>
<dbReference type="Gene3D" id="3.40.850.10">
    <property type="entry name" value="Kinesin motor domain"/>
    <property type="match status" value="1"/>
</dbReference>
<evidence type="ECO:0000256" key="3">
    <source>
        <dbReference type="ARBA" id="ARBA00022741"/>
    </source>
</evidence>
<keyword evidence="7" id="KW-0539">Nucleus</keyword>
<comment type="subcellular location">
    <subcellularLocation>
        <location evidence="1">Nucleus</location>
    </subcellularLocation>
</comment>
<dbReference type="PROSITE" id="PS50067">
    <property type="entry name" value="KINESIN_MOTOR_2"/>
    <property type="match status" value="1"/>
</dbReference>
<dbReference type="GO" id="GO:0005634">
    <property type="term" value="C:nucleus"/>
    <property type="evidence" value="ECO:0007669"/>
    <property type="project" value="UniProtKB-SubCell"/>
</dbReference>
<organism evidence="10 11">
    <name type="scientific">Muraenolepis orangiensis</name>
    <name type="common">Patagonian moray cod</name>
    <dbReference type="NCBI Taxonomy" id="630683"/>
    <lineage>
        <taxon>Eukaryota</taxon>
        <taxon>Metazoa</taxon>
        <taxon>Chordata</taxon>
        <taxon>Craniata</taxon>
        <taxon>Vertebrata</taxon>
        <taxon>Euteleostomi</taxon>
        <taxon>Actinopterygii</taxon>
        <taxon>Neopterygii</taxon>
        <taxon>Teleostei</taxon>
        <taxon>Neoteleostei</taxon>
        <taxon>Acanthomorphata</taxon>
        <taxon>Zeiogadaria</taxon>
        <taxon>Gadariae</taxon>
        <taxon>Gadiformes</taxon>
        <taxon>Muraenolepidoidei</taxon>
        <taxon>Muraenolepididae</taxon>
        <taxon>Muraenolepis</taxon>
    </lineage>
</organism>
<reference evidence="10" key="1">
    <citation type="submission" date="2022-07" db="EMBL/GenBank/DDBJ databases">
        <title>Chromosome-level genome of Muraenolepis orangiensis.</title>
        <authorList>
            <person name="Kim J."/>
        </authorList>
    </citation>
    <scope>NUCLEOTIDE SEQUENCE</scope>
    <source>
        <strain evidence="10">KU_S4_2022</strain>
        <tissue evidence="10">Muscle</tissue>
    </source>
</reference>
<dbReference type="InterPro" id="IPR036961">
    <property type="entry name" value="Kinesin_motor_dom_sf"/>
</dbReference>
<comment type="similarity">
    <text evidence="8">Belongs to the TRAFAC class myosin-kinesin ATPase superfamily. Kinesin family.</text>
</comment>
<name>A0A9Q0DQA6_9TELE</name>
<evidence type="ECO:0000256" key="6">
    <source>
        <dbReference type="ARBA" id="ARBA00022840"/>
    </source>
</evidence>
<dbReference type="GO" id="GO:0005524">
    <property type="term" value="F:ATP binding"/>
    <property type="evidence" value="ECO:0007669"/>
    <property type="project" value="UniProtKB-KW"/>
</dbReference>
<gene>
    <name evidence="10" type="ORF">NHX12_005228</name>
</gene>
<feature type="domain" description="Kinesin motor" evidence="9">
    <location>
        <begin position="5"/>
        <end position="96"/>
    </location>
</feature>
<keyword evidence="6" id="KW-0067">ATP-binding</keyword>
<keyword evidence="4" id="KW-0863">Zinc-finger</keyword>
<dbReference type="InterPro" id="IPR012337">
    <property type="entry name" value="RNaseH-like_sf"/>
</dbReference>
<dbReference type="InterPro" id="IPR001752">
    <property type="entry name" value="Kinesin_motor_dom"/>
</dbReference>
<proteinExistence type="inferred from homology"/>
<accession>A0A9Q0DQA6</accession>
<dbReference type="GO" id="GO:0003777">
    <property type="term" value="F:microtubule motor activity"/>
    <property type="evidence" value="ECO:0007669"/>
    <property type="project" value="InterPro"/>
</dbReference>
<evidence type="ECO:0000256" key="7">
    <source>
        <dbReference type="ARBA" id="ARBA00023242"/>
    </source>
</evidence>
<dbReference type="PANTHER" id="PTHR46481:SF10">
    <property type="entry name" value="ZINC FINGER BED DOMAIN-CONTAINING PROTEIN 39"/>
    <property type="match status" value="1"/>
</dbReference>
<sequence>MTEDMCKVFVRVRPLNSMEVDGNMSKVVHVVDDQIVLLEQKVRLDVTHRTHNVSDTKDLEFRFDKVFGEDSTQAEVFENTTKAVLEGFMRGFTCTVHSHIDGLLKENASSFSFTSDIWSSDVSPVSMLSLTAQWIDADFQLRNVILHSQEFPGPHTAAALATAFENMFQTWNIPKEKVHVILRDNARNMVKAMKDAGWQSLGCMAHTLQLAVHEGVLSQRSISDIAAIGRRIVGHFKHSPLAYSRLQNVQKDLSQTPKRLQQDVATRWNSTYYMLKSLHEQKRALGAYVADFDLPDTFSASQWGLIENMLSLLEPFEELTQKISKASTSAADVIPSVMALKRFLGKEVASDHGVKTSKATLLEAVSRRFAEMEKEPLYSLATIIDPRYKDRLFSNEVKAEVKGRLLDQLVEQQIQPLTSTWSFSRVRHRRAG</sequence>
<evidence type="ECO:0000256" key="5">
    <source>
        <dbReference type="ARBA" id="ARBA00022833"/>
    </source>
</evidence>
<dbReference type="Pfam" id="PF00225">
    <property type="entry name" value="Kinesin"/>
    <property type="match status" value="1"/>
</dbReference>
<keyword evidence="3" id="KW-0547">Nucleotide-binding</keyword>
<comment type="caution">
    <text evidence="8">Lacks conserved residue(s) required for the propagation of feature annotation.</text>
</comment>
<dbReference type="GO" id="GO:0007018">
    <property type="term" value="P:microtubule-based movement"/>
    <property type="evidence" value="ECO:0007669"/>
    <property type="project" value="InterPro"/>
</dbReference>
<dbReference type="AlphaFoldDB" id="A0A9Q0DQA6"/>
<comment type="caution">
    <text evidence="10">The sequence shown here is derived from an EMBL/GenBank/DDBJ whole genome shotgun (WGS) entry which is preliminary data.</text>
</comment>
<dbReference type="PANTHER" id="PTHR46481">
    <property type="entry name" value="ZINC FINGER BED DOMAIN-CONTAINING PROTEIN 4"/>
    <property type="match status" value="1"/>
</dbReference>
<keyword evidence="5" id="KW-0862">Zinc</keyword>
<protein>
    <recommendedName>
        <fullName evidence="9">Kinesin motor domain-containing protein</fullName>
    </recommendedName>
</protein>
<dbReference type="GO" id="GO:0008270">
    <property type="term" value="F:zinc ion binding"/>
    <property type="evidence" value="ECO:0007669"/>
    <property type="project" value="UniProtKB-KW"/>
</dbReference>
<keyword evidence="11" id="KW-1185">Reference proteome</keyword>
<evidence type="ECO:0000256" key="4">
    <source>
        <dbReference type="ARBA" id="ARBA00022771"/>
    </source>
</evidence>
<dbReference type="EMBL" id="JANIIK010000112">
    <property type="protein sequence ID" value="KAJ3592890.1"/>
    <property type="molecule type" value="Genomic_DNA"/>
</dbReference>
<dbReference type="OrthoDB" id="10057873at2759"/>
<dbReference type="Proteomes" id="UP001148018">
    <property type="component" value="Unassembled WGS sequence"/>
</dbReference>
<dbReference type="SUPFAM" id="SSF52540">
    <property type="entry name" value="P-loop containing nucleoside triphosphate hydrolases"/>
    <property type="match status" value="1"/>
</dbReference>
<dbReference type="SUPFAM" id="SSF53098">
    <property type="entry name" value="Ribonuclease H-like"/>
    <property type="match status" value="1"/>
</dbReference>
<dbReference type="GO" id="GO:0008017">
    <property type="term" value="F:microtubule binding"/>
    <property type="evidence" value="ECO:0007669"/>
    <property type="project" value="InterPro"/>
</dbReference>
<evidence type="ECO:0000256" key="8">
    <source>
        <dbReference type="PROSITE-ProRule" id="PRU00283"/>
    </source>
</evidence>
<evidence type="ECO:0000256" key="1">
    <source>
        <dbReference type="ARBA" id="ARBA00004123"/>
    </source>
</evidence>
<evidence type="ECO:0000313" key="11">
    <source>
        <dbReference type="Proteomes" id="UP001148018"/>
    </source>
</evidence>
<dbReference type="InterPro" id="IPR052035">
    <property type="entry name" value="ZnF_BED_domain_contain"/>
</dbReference>